<evidence type="ECO:0000313" key="2">
    <source>
        <dbReference type="Proteomes" id="UP001445472"/>
    </source>
</evidence>
<sequence length="72" mass="7720">MFCEACGHRNAPETAGAGGFAAGRRLDGPGQQTFDVRCTDIVTVRMVAGAAYGAGRDRRRAVARIEFFGRRS</sequence>
<comment type="caution">
    <text evidence="1">The sequence shown here is derived from an EMBL/GenBank/DDBJ whole genome shotgun (WGS) entry which is preliminary data.</text>
</comment>
<dbReference type="EMBL" id="JBEPBX010000036">
    <property type="protein sequence ID" value="MER6617345.1"/>
    <property type="molecule type" value="Genomic_DNA"/>
</dbReference>
<dbReference type="RefSeq" id="WP_351978449.1">
    <property type="nucleotide sequence ID" value="NZ_JBEPBX010000036.1"/>
</dbReference>
<proteinExistence type="predicted"/>
<name>A0ABV1V400_9ACTN</name>
<protein>
    <submittedName>
        <fullName evidence="1">Uncharacterized protein</fullName>
    </submittedName>
</protein>
<evidence type="ECO:0000313" key="1">
    <source>
        <dbReference type="EMBL" id="MER6617345.1"/>
    </source>
</evidence>
<reference evidence="1 2" key="1">
    <citation type="submission" date="2024-06" db="EMBL/GenBank/DDBJ databases">
        <title>The Natural Products Discovery Center: Release of the First 8490 Sequenced Strains for Exploring Actinobacteria Biosynthetic Diversity.</title>
        <authorList>
            <person name="Kalkreuter E."/>
            <person name="Kautsar S.A."/>
            <person name="Yang D."/>
            <person name="Bader C.D."/>
            <person name="Teijaro C.N."/>
            <person name="Fluegel L."/>
            <person name="Davis C.M."/>
            <person name="Simpson J.R."/>
            <person name="Lauterbach L."/>
            <person name="Steele A.D."/>
            <person name="Gui C."/>
            <person name="Meng S."/>
            <person name="Li G."/>
            <person name="Viehrig K."/>
            <person name="Ye F."/>
            <person name="Su P."/>
            <person name="Kiefer A.F."/>
            <person name="Nichols A."/>
            <person name="Cepeda A.J."/>
            <person name="Yan W."/>
            <person name="Fan B."/>
            <person name="Jiang Y."/>
            <person name="Adhikari A."/>
            <person name="Zheng C.-J."/>
            <person name="Schuster L."/>
            <person name="Cowan T.M."/>
            <person name="Smanski M.J."/>
            <person name="Chevrette M.G."/>
            <person name="De Carvalho L.P.S."/>
            <person name="Shen B."/>
        </authorList>
    </citation>
    <scope>NUCLEOTIDE SEQUENCE [LARGE SCALE GENOMIC DNA]</scope>
    <source>
        <strain evidence="1 2">NPDC000837</strain>
    </source>
</reference>
<keyword evidence="2" id="KW-1185">Reference proteome</keyword>
<organism evidence="1 2">
    <name type="scientific">Streptomyces xantholiticus</name>
    <dbReference type="NCBI Taxonomy" id="68285"/>
    <lineage>
        <taxon>Bacteria</taxon>
        <taxon>Bacillati</taxon>
        <taxon>Actinomycetota</taxon>
        <taxon>Actinomycetes</taxon>
        <taxon>Kitasatosporales</taxon>
        <taxon>Streptomycetaceae</taxon>
        <taxon>Streptomyces</taxon>
    </lineage>
</organism>
<accession>A0ABV1V400</accession>
<gene>
    <name evidence="1" type="ORF">ABT276_29155</name>
</gene>
<dbReference type="Proteomes" id="UP001445472">
    <property type="component" value="Unassembled WGS sequence"/>
</dbReference>